<dbReference type="InterPro" id="IPR027839">
    <property type="entry name" value="DUF4432"/>
</dbReference>
<evidence type="ECO:0000313" key="1">
    <source>
        <dbReference type="EMBL" id="TLS48719.1"/>
    </source>
</evidence>
<proteinExistence type="predicted"/>
<organism evidence="1 2">
    <name type="scientific">Paenibacillus antri</name>
    <dbReference type="NCBI Taxonomy" id="2582848"/>
    <lineage>
        <taxon>Bacteria</taxon>
        <taxon>Bacillati</taxon>
        <taxon>Bacillota</taxon>
        <taxon>Bacilli</taxon>
        <taxon>Bacillales</taxon>
        <taxon>Paenibacillaceae</taxon>
        <taxon>Paenibacillus</taxon>
    </lineage>
</organism>
<dbReference type="AlphaFoldDB" id="A0A5R9G134"/>
<gene>
    <name evidence="1" type="ORF">FE782_29200</name>
</gene>
<keyword evidence="2" id="KW-1185">Reference proteome</keyword>
<dbReference type="Proteomes" id="UP000309676">
    <property type="component" value="Unassembled WGS sequence"/>
</dbReference>
<dbReference type="InterPro" id="IPR011013">
    <property type="entry name" value="Gal_mutarotase_sf_dom"/>
</dbReference>
<comment type="caution">
    <text evidence="1">The sequence shown here is derived from an EMBL/GenBank/DDBJ whole genome shotgun (WGS) entry which is preliminary data.</text>
</comment>
<reference evidence="1 2" key="1">
    <citation type="submission" date="2019-05" db="EMBL/GenBank/DDBJ databases">
        <authorList>
            <person name="Narsing Rao M.P."/>
            <person name="Li W.J."/>
        </authorList>
    </citation>
    <scope>NUCLEOTIDE SEQUENCE [LARGE SCALE GENOMIC DNA]</scope>
    <source>
        <strain evidence="1 2">SYSU_K30003</strain>
    </source>
</reference>
<accession>A0A5R9G134</accession>
<dbReference type="Pfam" id="PF14486">
    <property type="entry name" value="DUF4432"/>
    <property type="match status" value="1"/>
</dbReference>
<protein>
    <submittedName>
        <fullName evidence="1">DUF4432 family protein</fullName>
    </submittedName>
</protein>
<name>A0A5R9G134_9BACL</name>
<dbReference type="OrthoDB" id="2528227at2"/>
<dbReference type="GO" id="GO:0030246">
    <property type="term" value="F:carbohydrate binding"/>
    <property type="evidence" value="ECO:0007669"/>
    <property type="project" value="InterPro"/>
</dbReference>
<dbReference type="GO" id="GO:0005975">
    <property type="term" value="P:carbohydrate metabolic process"/>
    <property type="evidence" value="ECO:0007669"/>
    <property type="project" value="InterPro"/>
</dbReference>
<dbReference type="SUPFAM" id="SSF74650">
    <property type="entry name" value="Galactose mutarotase-like"/>
    <property type="match status" value="1"/>
</dbReference>
<dbReference type="EMBL" id="VCIW01000030">
    <property type="protein sequence ID" value="TLS48719.1"/>
    <property type="molecule type" value="Genomic_DNA"/>
</dbReference>
<evidence type="ECO:0000313" key="2">
    <source>
        <dbReference type="Proteomes" id="UP000309676"/>
    </source>
</evidence>
<sequence>MNTGISAYRKQRNYGCRVHDQYTYMGMRTVVLENETLRVSILVDKGTDVYEFLYKPLDLDYMWITERGVHPPHRYLPTSPDPISTFIDYYEGGWQEVFPNGGPTSSHQGAVYGQHGEVAHMPWDYAIEEDTPERVAVRFEVRTKKAPYSLRKRMILESGRTALIVEEEVVNEGASELRYMWGQHLAYGKPFAGPGSRIRLPAGVEAETERPDADSGPGRVKRGVRHVWPNAVDEAGRAVDLSVLPPVGTASDIVYLTGFGKEAWYEIESPDRGAGLRVEWDGEAMPYLWFWQEFGATTGYPWYGRHYNIGLEPFCGYPTRGLEEAARNGSAGRIGPGETRSLRMELKPYRV</sequence>
<dbReference type="InterPro" id="IPR014718">
    <property type="entry name" value="GH-type_carb-bd"/>
</dbReference>
<dbReference type="GO" id="GO:0003824">
    <property type="term" value="F:catalytic activity"/>
    <property type="evidence" value="ECO:0007669"/>
    <property type="project" value="InterPro"/>
</dbReference>
<dbReference type="Gene3D" id="2.70.98.10">
    <property type="match status" value="1"/>
</dbReference>
<dbReference type="RefSeq" id="WP_138197887.1">
    <property type="nucleotide sequence ID" value="NZ_VCIW01000030.1"/>
</dbReference>